<feature type="transmembrane region" description="Helical" evidence="1">
    <location>
        <begin position="60"/>
        <end position="80"/>
    </location>
</feature>
<evidence type="ECO:0000313" key="3">
    <source>
        <dbReference type="Proteomes" id="UP001175000"/>
    </source>
</evidence>
<comment type="caution">
    <text evidence="2">The sequence shown here is derived from an EMBL/GenBank/DDBJ whole genome shotgun (WGS) entry which is preliminary data.</text>
</comment>
<keyword evidence="1" id="KW-0812">Transmembrane</keyword>
<evidence type="ECO:0000313" key="2">
    <source>
        <dbReference type="EMBL" id="KAK0623866.1"/>
    </source>
</evidence>
<dbReference type="PANTHER" id="PTHR35179">
    <property type="entry name" value="PROTEIN CBG02620"/>
    <property type="match status" value="1"/>
</dbReference>
<keyword evidence="1" id="KW-0472">Membrane</keyword>
<reference evidence="2" key="1">
    <citation type="submission" date="2023-06" db="EMBL/GenBank/DDBJ databases">
        <title>Genome-scale phylogeny and comparative genomics of the fungal order Sordariales.</title>
        <authorList>
            <consortium name="Lawrence Berkeley National Laboratory"/>
            <person name="Hensen N."/>
            <person name="Bonometti L."/>
            <person name="Westerberg I."/>
            <person name="Brannstrom I.O."/>
            <person name="Guillou S."/>
            <person name="Cros-Aarteil S."/>
            <person name="Calhoun S."/>
            <person name="Haridas S."/>
            <person name="Kuo A."/>
            <person name="Mondo S."/>
            <person name="Pangilinan J."/>
            <person name="Riley R."/>
            <person name="Labutti K."/>
            <person name="Andreopoulos B."/>
            <person name="Lipzen A."/>
            <person name="Chen C."/>
            <person name="Yanf M."/>
            <person name="Daum C."/>
            <person name="Ng V."/>
            <person name="Clum A."/>
            <person name="Steindorff A."/>
            <person name="Ohm R."/>
            <person name="Martin F."/>
            <person name="Silar P."/>
            <person name="Natvig D."/>
            <person name="Lalanne C."/>
            <person name="Gautier V."/>
            <person name="Ament-Velasquez S.L."/>
            <person name="Kruys A."/>
            <person name="Hutchinson M.I."/>
            <person name="Powell A.J."/>
            <person name="Barry K."/>
            <person name="Miller A.N."/>
            <person name="Grigoriev I.V."/>
            <person name="Debuchy R."/>
            <person name="Gladieux P."/>
            <person name="Thoren M.H."/>
            <person name="Johannesson H."/>
        </authorList>
    </citation>
    <scope>NUCLEOTIDE SEQUENCE</scope>
    <source>
        <strain evidence="2">CBS 606.72</strain>
    </source>
</reference>
<gene>
    <name evidence="2" type="ORF">B0T14DRAFT_565183</name>
</gene>
<accession>A0AA39WYE3</accession>
<dbReference type="Proteomes" id="UP001175000">
    <property type="component" value="Unassembled WGS sequence"/>
</dbReference>
<dbReference type="AlphaFoldDB" id="A0AA39WYE3"/>
<dbReference type="PANTHER" id="PTHR35179:SF1">
    <property type="entry name" value="INTEGRAL MEMBRANE PROTEIN"/>
    <property type="match status" value="1"/>
</dbReference>
<name>A0AA39WYE3_9PEZI</name>
<evidence type="ECO:0000256" key="1">
    <source>
        <dbReference type="SAM" id="Phobius"/>
    </source>
</evidence>
<feature type="transmembrane region" description="Helical" evidence="1">
    <location>
        <begin position="86"/>
        <end position="103"/>
    </location>
</feature>
<feature type="transmembrane region" description="Helical" evidence="1">
    <location>
        <begin position="20"/>
        <end position="39"/>
    </location>
</feature>
<feature type="transmembrane region" description="Helical" evidence="1">
    <location>
        <begin position="124"/>
        <end position="146"/>
    </location>
</feature>
<keyword evidence="1" id="KW-1133">Transmembrane helix</keyword>
<organism evidence="2 3">
    <name type="scientific">Immersiella caudata</name>
    <dbReference type="NCBI Taxonomy" id="314043"/>
    <lineage>
        <taxon>Eukaryota</taxon>
        <taxon>Fungi</taxon>
        <taxon>Dikarya</taxon>
        <taxon>Ascomycota</taxon>
        <taxon>Pezizomycotina</taxon>
        <taxon>Sordariomycetes</taxon>
        <taxon>Sordariomycetidae</taxon>
        <taxon>Sordariales</taxon>
        <taxon>Lasiosphaeriaceae</taxon>
        <taxon>Immersiella</taxon>
    </lineage>
</organism>
<protein>
    <recommendedName>
        <fullName evidence="4">Transmembrane protein</fullName>
    </recommendedName>
</protein>
<feature type="transmembrane region" description="Helical" evidence="1">
    <location>
        <begin position="204"/>
        <end position="223"/>
    </location>
</feature>
<proteinExistence type="predicted"/>
<dbReference type="EMBL" id="JAULSU010000003">
    <property type="protein sequence ID" value="KAK0623866.1"/>
    <property type="molecule type" value="Genomic_DNA"/>
</dbReference>
<sequence>MAGALVPPWYQQIAPSQTEVLFVTFLWGFTMAFAIFAFVKASHQTHRSWVRRRRWNAYIVMVWMVWLCDIAIAITYWIYIRGWIEPSFYYFFVVVWTIQMQCLTQIMTNRISLVLYDPAKARRLRVAVALAIGVINVSVFIVWIPARLQISHEWMVINNIWDRIEKVLFLFIDLFLNAYFMWLVKITLIANGLTQYRVVYRCNLIMVCFSISTDIAIICSMVAPVDTVYIEAHAVAYMVKLYIEMNLAELLGKVVKRSNQQRNSCKAADGWQPGPSDSLFNREWRNTGKKVLRPTGGQMHSLDTEKWKKGKEVDFGELGEKGLDEDLSVGNELSIPCQAHYERENVEAYVDPNLQRLTYVCTNQSRQSDAVTV</sequence>
<feature type="transmembrane region" description="Helical" evidence="1">
    <location>
        <begin position="166"/>
        <end position="184"/>
    </location>
</feature>
<evidence type="ECO:0008006" key="4">
    <source>
        <dbReference type="Google" id="ProtNLM"/>
    </source>
</evidence>
<keyword evidence="3" id="KW-1185">Reference proteome</keyword>